<evidence type="ECO:0000256" key="1">
    <source>
        <dbReference type="SAM" id="SignalP"/>
    </source>
</evidence>
<gene>
    <name evidence="2" type="ORF">BDA99DRAFT_548295</name>
</gene>
<dbReference type="PANTHER" id="PTHR21325">
    <property type="entry name" value="PHOSPHOLIPASE B, PLB1"/>
    <property type="match status" value="1"/>
</dbReference>
<proteinExistence type="predicted"/>
<dbReference type="EMBL" id="JAIXMP010000027">
    <property type="protein sequence ID" value="KAI9252815.1"/>
    <property type="molecule type" value="Genomic_DNA"/>
</dbReference>
<reference evidence="2" key="2">
    <citation type="submission" date="2023-02" db="EMBL/GenBank/DDBJ databases">
        <authorList>
            <consortium name="DOE Joint Genome Institute"/>
            <person name="Mondo S.J."/>
            <person name="Chang Y."/>
            <person name="Wang Y."/>
            <person name="Ahrendt S."/>
            <person name="Andreopoulos W."/>
            <person name="Barry K."/>
            <person name="Beard J."/>
            <person name="Benny G.L."/>
            <person name="Blankenship S."/>
            <person name="Bonito G."/>
            <person name="Cuomo C."/>
            <person name="Desiro A."/>
            <person name="Gervers K.A."/>
            <person name="Hundley H."/>
            <person name="Kuo A."/>
            <person name="LaButti K."/>
            <person name="Lang B.F."/>
            <person name="Lipzen A."/>
            <person name="O'Donnell K."/>
            <person name="Pangilinan J."/>
            <person name="Reynolds N."/>
            <person name="Sandor L."/>
            <person name="Smith M.W."/>
            <person name="Tsang A."/>
            <person name="Grigoriev I.V."/>
            <person name="Stajich J.E."/>
            <person name="Spatafora J.W."/>
        </authorList>
    </citation>
    <scope>NUCLEOTIDE SEQUENCE</scope>
    <source>
        <strain evidence="2">RSA 2281</strain>
    </source>
</reference>
<evidence type="ECO:0000313" key="2">
    <source>
        <dbReference type="EMBL" id="KAI9252815.1"/>
    </source>
</evidence>
<dbReference type="GO" id="GO:0004620">
    <property type="term" value="F:phospholipase activity"/>
    <property type="evidence" value="ECO:0007669"/>
    <property type="project" value="InterPro"/>
</dbReference>
<feature type="signal peptide" evidence="1">
    <location>
        <begin position="1"/>
        <end position="26"/>
    </location>
</feature>
<dbReference type="InterPro" id="IPR038885">
    <property type="entry name" value="PLB1"/>
</dbReference>
<name>A0AAD5K684_9FUNG</name>
<dbReference type="InterPro" id="IPR001087">
    <property type="entry name" value="GDSL"/>
</dbReference>
<comment type="caution">
    <text evidence="2">The sequence shown here is derived from an EMBL/GenBank/DDBJ whole genome shotgun (WGS) entry which is preliminary data.</text>
</comment>
<dbReference type="Gene3D" id="3.40.50.1110">
    <property type="entry name" value="SGNH hydrolase"/>
    <property type="match status" value="1"/>
</dbReference>
<dbReference type="AlphaFoldDB" id="A0AAD5K684"/>
<dbReference type="Pfam" id="PF00657">
    <property type="entry name" value="Lipase_GDSL"/>
    <property type="match status" value="1"/>
</dbReference>
<dbReference type="PANTHER" id="PTHR21325:SF31">
    <property type="entry name" value="GH22081P-RELATED"/>
    <property type="match status" value="1"/>
</dbReference>
<dbReference type="InterPro" id="IPR036514">
    <property type="entry name" value="SGNH_hydro_sf"/>
</dbReference>
<feature type="chain" id="PRO_5042040657" evidence="1">
    <location>
        <begin position="27"/>
        <end position="358"/>
    </location>
</feature>
<dbReference type="GO" id="GO:0006644">
    <property type="term" value="P:phospholipid metabolic process"/>
    <property type="evidence" value="ECO:0007669"/>
    <property type="project" value="TreeGrafter"/>
</dbReference>
<protein>
    <submittedName>
        <fullName evidence="2">GDSL lipase/esterase</fullName>
    </submittedName>
</protein>
<dbReference type="Proteomes" id="UP001209540">
    <property type="component" value="Unassembled WGS sequence"/>
</dbReference>
<organism evidence="2 3">
    <name type="scientific">Phascolomyces articulosus</name>
    <dbReference type="NCBI Taxonomy" id="60185"/>
    <lineage>
        <taxon>Eukaryota</taxon>
        <taxon>Fungi</taxon>
        <taxon>Fungi incertae sedis</taxon>
        <taxon>Mucoromycota</taxon>
        <taxon>Mucoromycotina</taxon>
        <taxon>Mucoromycetes</taxon>
        <taxon>Mucorales</taxon>
        <taxon>Lichtheimiaceae</taxon>
        <taxon>Phascolomyces</taxon>
    </lineage>
</organism>
<evidence type="ECO:0000313" key="3">
    <source>
        <dbReference type="Proteomes" id="UP001209540"/>
    </source>
</evidence>
<keyword evidence="3" id="KW-1185">Reference proteome</keyword>
<sequence>MLNHSNNKTIGLFLLVLSVLASLSSALTASSIADCPALPARSGPAGVHDLRPDDIKVVAALGDSIMAGFALEGINDGPGGTGILNLSAITEFRGKSWGIGGDDGAITLANFVKHYNSSLEGPAVGKHLVFLCGDDENCNYRHPDIDILNAAISGGIAKTLNAELDYLIPRMMQLPNVNFATDWKMITIQIGSNDQCASCGDNTADVTVEAYGNYVEAAIERIRSNVPRVIVNLVGTFNVSGVYDLTMGQEYCRPLFNQPDWILNRILCECFRGSEEDRANMDTLSAQYSAKLHEIYQKYNAQQHDGFAIAYTPATNLNIGGLPLETLSNVDCFHPGIRAHEWVSKIYCPTEDDRIRID</sequence>
<keyword evidence="1" id="KW-0732">Signal</keyword>
<accession>A0AAD5K684</accession>
<dbReference type="SUPFAM" id="SSF52266">
    <property type="entry name" value="SGNH hydrolase"/>
    <property type="match status" value="1"/>
</dbReference>
<reference evidence="2" key="1">
    <citation type="journal article" date="2022" name="IScience">
        <title>Evolution of zygomycete secretomes and the origins of terrestrial fungal ecologies.</title>
        <authorList>
            <person name="Chang Y."/>
            <person name="Wang Y."/>
            <person name="Mondo S."/>
            <person name="Ahrendt S."/>
            <person name="Andreopoulos W."/>
            <person name="Barry K."/>
            <person name="Beard J."/>
            <person name="Benny G.L."/>
            <person name="Blankenship S."/>
            <person name="Bonito G."/>
            <person name="Cuomo C."/>
            <person name="Desiro A."/>
            <person name="Gervers K.A."/>
            <person name="Hundley H."/>
            <person name="Kuo A."/>
            <person name="LaButti K."/>
            <person name="Lang B.F."/>
            <person name="Lipzen A."/>
            <person name="O'Donnell K."/>
            <person name="Pangilinan J."/>
            <person name="Reynolds N."/>
            <person name="Sandor L."/>
            <person name="Smith M.E."/>
            <person name="Tsang A."/>
            <person name="Grigoriev I.V."/>
            <person name="Stajich J.E."/>
            <person name="Spatafora J.W."/>
        </authorList>
    </citation>
    <scope>NUCLEOTIDE SEQUENCE</scope>
    <source>
        <strain evidence="2">RSA 2281</strain>
    </source>
</reference>